<dbReference type="GO" id="GO:0017038">
    <property type="term" value="P:protein import"/>
    <property type="evidence" value="ECO:0007669"/>
    <property type="project" value="InterPro"/>
</dbReference>
<comment type="similarity">
    <text evidence="2">Belongs to the TolB family.</text>
</comment>
<evidence type="ECO:0000256" key="3">
    <source>
        <dbReference type="ARBA" id="ARBA00022729"/>
    </source>
</evidence>
<gene>
    <name evidence="6" type="ORF">MNBD_ALPHA09-1752</name>
</gene>
<name>A0A3B0U2F4_9ZZZZ</name>
<evidence type="ECO:0000256" key="2">
    <source>
        <dbReference type="ARBA" id="ARBA00009820"/>
    </source>
</evidence>
<dbReference type="AlphaFoldDB" id="A0A3B0U2F4"/>
<dbReference type="SUPFAM" id="SSF52964">
    <property type="entry name" value="TolB, N-terminal domain"/>
    <property type="match status" value="1"/>
</dbReference>
<comment type="subcellular location">
    <subcellularLocation>
        <location evidence="1">Periplasm</location>
    </subcellularLocation>
</comment>
<evidence type="ECO:0000256" key="1">
    <source>
        <dbReference type="ARBA" id="ARBA00004418"/>
    </source>
</evidence>
<keyword evidence="4" id="KW-0574">Periplasm</keyword>
<organism evidence="6">
    <name type="scientific">hydrothermal vent metagenome</name>
    <dbReference type="NCBI Taxonomy" id="652676"/>
    <lineage>
        <taxon>unclassified sequences</taxon>
        <taxon>metagenomes</taxon>
        <taxon>ecological metagenomes</taxon>
    </lineage>
</organism>
<dbReference type="GO" id="GO:0042597">
    <property type="term" value="C:periplasmic space"/>
    <property type="evidence" value="ECO:0007669"/>
    <property type="project" value="UniProtKB-SubCell"/>
</dbReference>
<dbReference type="EMBL" id="UOEM01000062">
    <property type="protein sequence ID" value="VAW13566.1"/>
    <property type="molecule type" value="Genomic_DNA"/>
</dbReference>
<dbReference type="Pfam" id="PF04052">
    <property type="entry name" value="TolB_N"/>
    <property type="match status" value="1"/>
</dbReference>
<reference evidence="6" key="1">
    <citation type="submission" date="2018-06" db="EMBL/GenBank/DDBJ databases">
        <authorList>
            <person name="Zhirakovskaya E."/>
        </authorList>
    </citation>
    <scope>NUCLEOTIDE SEQUENCE</scope>
</reference>
<evidence type="ECO:0000256" key="4">
    <source>
        <dbReference type="ARBA" id="ARBA00022764"/>
    </source>
</evidence>
<dbReference type="InterPro" id="IPR011659">
    <property type="entry name" value="WD40"/>
</dbReference>
<keyword evidence="3" id="KW-0732">Signal</keyword>
<proteinExistence type="inferred from homology"/>
<protein>
    <submittedName>
        <fullName evidence="6">Tol-Pal system beta propeller repeat protein TolB</fullName>
    </submittedName>
</protein>
<dbReference type="SUPFAM" id="SSF69304">
    <property type="entry name" value="Tricorn protease N-terminal domain"/>
    <property type="match status" value="1"/>
</dbReference>
<dbReference type="Gene3D" id="3.40.50.10070">
    <property type="entry name" value="TolB, N-terminal domain"/>
    <property type="match status" value="1"/>
</dbReference>
<dbReference type="NCBIfam" id="TIGR02800">
    <property type="entry name" value="propeller_TolB"/>
    <property type="match status" value="1"/>
</dbReference>
<evidence type="ECO:0000313" key="6">
    <source>
        <dbReference type="EMBL" id="VAW13566.1"/>
    </source>
</evidence>
<accession>A0A3B0U2F4</accession>
<sequence>MRTEVYLPKVLFAAAAMVFGVMLGAVPARAQLEIDVTQGNIRPVPIAIPAFAGGGGEEAKYGAAISQVISENLRNSGLFRPLDPASFIETALNANSQPKFASWRPINAEALVTGQVSRVSGQRLKAEFRLWDVFGGKQIVGLQVTSTEKNWRRIAHQISDSIYKKLTGEAGYFDTRIVFIDESGPKEARVKRLAIMDQDGENTRYLTRGAELVLTPRFSPRRQEITYMSYAGGRPRVYLLNIETGQQEVVGEFPGMTFSPRFSPDGQKIILSLQRGSSSNIYLMDLRSRRTTRLTNANAIDTAPSFSPDGQQVAFESNRGGSQQIYTMSIGGGGVRRISFGKGSYSTPVWSPRGDLIAFTKQQGGRFSIGVMRTDGSGERILTEGYHNEGPTWAPNGRVLMFFRESRGAKGGPKLYTVDLTGYNERRMPTANFASDPAWSPLVN</sequence>
<dbReference type="InterPro" id="IPR014167">
    <property type="entry name" value="Tol-Pal_TolB"/>
</dbReference>
<dbReference type="PANTHER" id="PTHR36842">
    <property type="entry name" value="PROTEIN TOLB HOMOLOG"/>
    <property type="match status" value="1"/>
</dbReference>
<feature type="domain" description="TolB N-terminal" evidence="5">
    <location>
        <begin position="32"/>
        <end position="139"/>
    </location>
</feature>
<dbReference type="HAMAP" id="MF_00671">
    <property type="entry name" value="TolB"/>
    <property type="match status" value="1"/>
</dbReference>
<dbReference type="PANTHER" id="PTHR36842:SF1">
    <property type="entry name" value="PROTEIN TOLB"/>
    <property type="match status" value="1"/>
</dbReference>
<dbReference type="Gene3D" id="2.120.10.30">
    <property type="entry name" value="TolB, C-terminal domain"/>
    <property type="match status" value="1"/>
</dbReference>
<evidence type="ECO:0000259" key="5">
    <source>
        <dbReference type="Pfam" id="PF04052"/>
    </source>
</evidence>
<dbReference type="Pfam" id="PF07676">
    <property type="entry name" value="PD40"/>
    <property type="match status" value="3"/>
</dbReference>
<dbReference type="InterPro" id="IPR007195">
    <property type="entry name" value="TolB_N"/>
</dbReference>
<dbReference type="InterPro" id="IPR011042">
    <property type="entry name" value="6-blade_b-propeller_TolB-like"/>
</dbReference>